<dbReference type="Proteomes" id="UP000186218">
    <property type="component" value="Unassembled WGS sequence"/>
</dbReference>
<dbReference type="InterPro" id="IPR036390">
    <property type="entry name" value="WH_DNA-bd_sf"/>
</dbReference>
<dbReference type="InterPro" id="IPR000847">
    <property type="entry name" value="LysR_HTH_N"/>
</dbReference>
<dbReference type="GO" id="GO:0003677">
    <property type="term" value="F:DNA binding"/>
    <property type="evidence" value="ECO:0007669"/>
    <property type="project" value="UniProtKB-KW"/>
</dbReference>
<keyword evidence="2" id="KW-0805">Transcription regulation</keyword>
<dbReference type="Pfam" id="PF03466">
    <property type="entry name" value="LysR_substrate"/>
    <property type="match status" value="1"/>
</dbReference>
<evidence type="ECO:0000313" key="8">
    <source>
        <dbReference type="Proteomes" id="UP000186218"/>
    </source>
</evidence>
<dbReference type="Pfam" id="PF00126">
    <property type="entry name" value="HTH_1"/>
    <property type="match status" value="1"/>
</dbReference>
<keyword evidence="4" id="KW-0010">Activator</keyword>
<dbReference type="RefSeq" id="WP_076478555.1">
    <property type="nucleotide sequence ID" value="NZ_FTNT01000004.1"/>
</dbReference>
<dbReference type="InterPro" id="IPR036388">
    <property type="entry name" value="WH-like_DNA-bd_sf"/>
</dbReference>
<gene>
    <name evidence="7" type="ORF">SAMN05445060_1731</name>
</gene>
<evidence type="ECO:0000259" key="6">
    <source>
        <dbReference type="PROSITE" id="PS50931"/>
    </source>
</evidence>
<dbReference type="OrthoDB" id="9803735at2"/>
<accession>A0A1N7F238</accession>
<dbReference type="SUPFAM" id="SSF46785">
    <property type="entry name" value="Winged helix' DNA-binding domain"/>
    <property type="match status" value="1"/>
</dbReference>
<evidence type="ECO:0000256" key="4">
    <source>
        <dbReference type="ARBA" id="ARBA00023159"/>
    </source>
</evidence>
<evidence type="ECO:0000256" key="2">
    <source>
        <dbReference type="ARBA" id="ARBA00023015"/>
    </source>
</evidence>
<evidence type="ECO:0000256" key="1">
    <source>
        <dbReference type="ARBA" id="ARBA00009437"/>
    </source>
</evidence>
<dbReference type="PANTHER" id="PTHR30346:SF29">
    <property type="entry name" value="LYSR SUBSTRATE-BINDING"/>
    <property type="match status" value="1"/>
</dbReference>
<dbReference type="STRING" id="1344003.SAMN05445060_1731"/>
<sequence>MIDIHRLRVFRAVIADGSIAGAAVGLGYTASAVSQHMAALQRETGLTLVERRGRGLVPTDTGRILADRSATVFHSIAEVDSLVADLRSGRTGNLSIEYFSSAGAAWIPPVIAVLTREFPDVRMDLRLFELREDSTAADIEIFVARTSDDEPGTIRLLDEPYLAVVPADSEYAARAAIPLSDLRDAVWVDNDAARGPCRENVLAACATVGFSPSFRVQTYDYPTAVRFVAEGVGVTVIPRLGLGQLPPSVRAVPLVDPTPMRHVALRVSDRCPDNPTVIRAVELLRARAAA</sequence>
<comment type="similarity">
    <text evidence="1">Belongs to the LysR transcriptional regulatory family.</text>
</comment>
<evidence type="ECO:0000256" key="5">
    <source>
        <dbReference type="ARBA" id="ARBA00023163"/>
    </source>
</evidence>
<dbReference type="PANTHER" id="PTHR30346">
    <property type="entry name" value="TRANSCRIPTIONAL DUAL REGULATOR HCAR-RELATED"/>
    <property type="match status" value="1"/>
</dbReference>
<dbReference type="Gene3D" id="3.40.190.10">
    <property type="entry name" value="Periplasmic binding protein-like II"/>
    <property type="match status" value="2"/>
</dbReference>
<dbReference type="GO" id="GO:0003700">
    <property type="term" value="F:DNA-binding transcription factor activity"/>
    <property type="evidence" value="ECO:0007669"/>
    <property type="project" value="InterPro"/>
</dbReference>
<dbReference type="Gene3D" id="1.10.10.10">
    <property type="entry name" value="Winged helix-like DNA-binding domain superfamily/Winged helix DNA-binding domain"/>
    <property type="match status" value="1"/>
</dbReference>
<dbReference type="EMBL" id="FTNT01000004">
    <property type="protein sequence ID" value="SIR94379.1"/>
    <property type="molecule type" value="Genomic_DNA"/>
</dbReference>
<evidence type="ECO:0000313" key="7">
    <source>
        <dbReference type="EMBL" id="SIR94379.1"/>
    </source>
</evidence>
<dbReference type="InterPro" id="IPR005119">
    <property type="entry name" value="LysR_subst-bd"/>
</dbReference>
<organism evidence="7 8">
    <name type="scientific">Williamsia sterculiae</name>
    <dbReference type="NCBI Taxonomy" id="1344003"/>
    <lineage>
        <taxon>Bacteria</taxon>
        <taxon>Bacillati</taxon>
        <taxon>Actinomycetota</taxon>
        <taxon>Actinomycetes</taxon>
        <taxon>Mycobacteriales</taxon>
        <taxon>Nocardiaceae</taxon>
        <taxon>Williamsia</taxon>
    </lineage>
</organism>
<reference evidence="7 8" key="1">
    <citation type="submission" date="2017-01" db="EMBL/GenBank/DDBJ databases">
        <authorList>
            <person name="Mah S.A."/>
            <person name="Swanson W.J."/>
            <person name="Moy G.W."/>
            <person name="Vacquier V.D."/>
        </authorList>
    </citation>
    <scope>NUCLEOTIDE SEQUENCE [LARGE SCALE GENOMIC DNA]</scope>
    <source>
        <strain evidence="7 8">CPCC 203464</strain>
    </source>
</reference>
<evidence type="ECO:0000256" key="3">
    <source>
        <dbReference type="ARBA" id="ARBA00023125"/>
    </source>
</evidence>
<dbReference type="AlphaFoldDB" id="A0A1N7F238"/>
<dbReference type="SUPFAM" id="SSF53850">
    <property type="entry name" value="Periplasmic binding protein-like II"/>
    <property type="match status" value="1"/>
</dbReference>
<keyword evidence="3 7" id="KW-0238">DNA-binding</keyword>
<dbReference type="PROSITE" id="PS50931">
    <property type="entry name" value="HTH_LYSR"/>
    <property type="match status" value="1"/>
</dbReference>
<protein>
    <submittedName>
        <fullName evidence="7">DNA-binding transcriptional regulator, LysR family</fullName>
    </submittedName>
</protein>
<dbReference type="GO" id="GO:0032993">
    <property type="term" value="C:protein-DNA complex"/>
    <property type="evidence" value="ECO:0007669"/>
    <property type="project" value="TreeGrafter"/>
</dbReference>
<proteinExistence type="inferred from homology"/>
<feature type="domain" description="HTH lysR-type" evidence="6">
    <location>
        <begin position="2"/>
        <end position="59"/>
    </location>
</feature>
<keyword evidence="8" id="KW-1185">Reference proteome</keyword>
<keyword evidence="5" id="KW-0804">Transcription</keyword>
<name>A0A1N7F238_9NOCA</name>